<name>C7MFQ2_BRAFD</name>
<feature type="compositionally biased region" description="Low complexity" evidence="1">
    <location>
        <begin position="38"/>
        <end position="48"/>
    </location>
</feature>
<dbReference type="eggNOG" id="ENOG5033ICH">
    <property type="taxonomic scope" value="Bacteria"/>
</dbReference>
<proteinExistence type="predicted"/>
<keyword evidence="2" id="KW-0812">Transmembrane</keyword>
<feature type="region of interest" description="Disordered" evidence="1">
    <location>
        <begin position="1"/>
        <end position="69"/>
    </location>
</feature>
<dbReference type="OrthoDB" id="4794492at2"/>
<evidence type="ECO:0000313" key="3">
    <source>
        <dbReference type="EMBL" id="ACU86269.1"/>
    </source>
</evidence>
<dbReference type="AlphaFoldDB" id="C7MFQ2"/>
<evidence type="ECO:0000256" key="2">
    <source>
        <dbReference type="SAM" id="Phobius"/>
    </source>
</evidence>
<sequence length="233" mass="22902">MTQTPPLQPGPLSPQHGVPPQGGMPPPGVPVPQGGHGAPQPGYGAPQPGYGGPPPGGEAPHGGAPARKPSKAPTVLLIIGALILVLSVVAGVVLAVVGFGGVANDASKYEIFESGSGTVTAAPGDTLQLYAEEGVPVPECTIDGPAVGSGTIQTSGFGLEGREWSSFDSFTAEEAGTYDIQCGDTPVMVGPPVSIGGIFAGLGGILLAVGGGALGLLLLAIGAILLILRKRRA</sequence>
<dbReference type="KEGG" id="bfa:Bfae_24830"/>
<accession>C7MFQ2</accession>
<feature type="transmembrane region" description="Helical" evidence="2">
    <location>
        <begin position="195"/>
        <end position="228"/>
    </location>
</feature>
<keyword evidence="2" id="KW-0472">Membrane</keyword>
<gene>
    <name evidence="3" type="ordered locus">Bfae_24830</name>
</gene>
<dbReference type="EMBL" id="CP001643">
    <property type="protein sequence ID" value="ACU86269.1"/>
    <property type="molecule type" value="Genomic_DNA"/>
</dbReference>
<protein>
    <submittedName>
        <fullName evidence="3">Uncharacterized protein</fullName>
    </submittedName>
</protein>
<reference evidence="3 4" key="1">
    <citation type="journal article" date="2009" name="Stand. Genomic Sci.">
        <title>Complete genome sequence of Brachybacterium faecium type strain (Schefferle 6-10).</title>
        <authorList>
            <person name="Lapidus A."/>
            <person name="Pukall R."/>
            <person name="Labuttii K."/>
            <person name="Copeland A."/>
            <person name="Del Rio T.G."/>
            <person name="Nolan M."/>
            <person name="Chen F."/>
            <person name="Lucas S."/>
            <person name="Tice H."/>
            <person name="Cheng J.F."/>
            <person name="Bruce D."/>
            <person name="Goodwin L."/>
            <person name="Pitluck S."/>
            <person name="Rohde M."/>
            <person name="Goker M."/>
            <person name="Pati A."/>
            <person name="Ivanova N."/>
            <person name="Mavrommatis K."/>
            <person name="Chen A."/>
            <person name="Palaniappan K."/>
            <person name="D'haeseleer P."/>
            <person name="Chain P."/>
            <person name="Bristow J."/>
            <person name="Eisen J.A."/>
            <person name="Markowitz V."/>
            <person name="Hugenholtz P."/>
            <person name="Kyrpides N.C."/>
            <person name="Klenk H.P."/>
        </authorList>
    </citation>
    <scope>NUCLEOTIDE SEQUENCE [LARGE SCALE GENOMIC DNA]</scope>
    <source>
        <strain evidence="4">ATCC 43885 / DSM 4810 / JCM 11609 / LMG 19847 / NBRC 14762 / NCIMB 9860 / 6-10</strain>
    </source>
</reference>
<organism evidence="3 4">
    <name type="scientific">Brachybacterium faecium (strain ATCC 43885 / DSM 4810 / JCM 11609 / LMG 19847 / NBRC 14762 / NCIMB 9860 / 6-10)</name>
    <dbReference type="NCBI Taxonomy" id="446465"/>
    <lineage>
        <taxon>Bacteria</taxon>
        <taxon>Bacillati</taxon>
        <taxon>Actinomycetota</taxon>
        <taxon>Actinomycetes</taxon>
        <taxon>Micrococcales</taxon>
        <taxon>Dermabacteraceae</taxon>
        <taxon>Brachybacterium</taxon>
    </lineage>
</organism>
<feature type="compositionally biased region" description="Pro residues" evidence="1">
    <location>
        <begin position="1"/>
        <end position="12"/>
    </location>
</feature>
<dbReference type="Proteomes" id="UP000001919">
    <property type="component" value="Chromosome"/>
</dbReference>
<dbReference type="PATRIC" id="fig|446465.5.peg.2462"/>
<feature type="transmembrane region" description="Helical" evidence="2">
    <location>
        <begin position="75"/>
        <end position="99"/>
    </location>
</feature>
<evidence type="ECO:0000313" key="4">
    <source>
        <dbReference type="Proteomes" id="UP000001919"/>
    </source>
</evidence>
<keyword evidence="2" id="KW-1133">Transmembrane helix</keyword>
<dbReference type="STRING" id="446465.Bfae_24830"/>
<keyword evidence="4" id="KW-1185">Reference proteome</keyword>
<evidence type="ECO:0000256" key="1">
    <source>
        <dbReference type="SAM" id="MobiDB-lite"/>
    </source>
</evidence>
<dbReference type="HOGENOM" id="CLU_1188105_0_0_11"/>